<dbReference type="InterPro" id="IPR018117">
    <property type="entry name" value="C5_DNA_meth_AS"/>
</dbReference>
<dbReference type="InterPro" id="IPR001525">
    <property type="entry name" value="C5_MeTfrase"/>
</dbReference>
<dbReference type="Gene3D" id="3.90.120.10">
    <property type="entry name" value="DNA Methylase, subunit A, domain 2"/>
    <property type="match status" value="1"/>
</dbReference>
<protein>
    <recommendedName>
        <fullName evidence="8">Cytosine-specific methyltransferase</fullName>
        <ecNumber evidence="8">2.1.1.37</ecNumber>
    </recommendedName>
</protein>
<dbReference type="AlphaFoldDB" id="A0A4E0RSK1"/>
<proteinExistence type="inferred from homology"/>
<feature type="active site" evidence="6">
    <location>
        <position position="71"/>
    </location>
</feature>
<dbReference type="GO" id="GO:0032259">
    <property type="term" value="P:methylation"/>
    <property type="evidence" value="ECO:0007669"/>
    <property type="project" value="UniProtKB-KW"/>
</dbReference>
<comment type="catalytic activity">
    <reaction evidence="5 8">
        <text>a 2'-deoxycytidine in DNA + S-adenosyl-L-methionine = a 5-methyl-2'-deoxycytidine in DNA + S-adenosyl-L-homocysteine + H(+)</text>
        <dbReference type="Rhea" id="RHEA:13681"/>
        <dbReference type="Rhea" id="RHEA-COMP:11369"/>
        <dbReference type="Rhea" id="RHEA-COMP:11370"/>
        <dbReference type="ChEBI" id="CHEBI:15378"/>
        <dbReference type="ChEBI" id="CHEBI:57856"/>
        <dbReference type="ChEBI" id="CHEBI:59789"/>
        <dbReference type="ChEBI" id="CHEBI:85452"/>
        <dbReference type="ChEBI" id="CHEBI:85454"/>
        <dbReference type="EC" id="2.1.1.37"/>
    </reaction>
</comment>
<evidence type="ECO:0000256" key="2">
    <source>
        <dbReference type="ARBA" id="ARBA00022679"/>
    </source>
</evidence>
<dbReference type="SUPFAM" id="SSF53335">
    <property type="entry name" value="S-adenosyl-L-methionine-dependent methyltransferases"/>
    <property type="match status" value="1"/>
</dbReference>
<dbReference type="EC" id="2.1.1.37" evidence="8"/>
<dbReference type="PANTHER" id="PTHR46098">
    <property type="entry name" value="TRNA (CYTOSINE(38)-C(5))-METHYLTRANSFERASE"/>
    <property type="match status" value="1"/>
</dbReference>
<evidence type="ECO:0000256" key="6">
    <source>
        <dbReference type="PROSITE-ProRule" id="PRU01016"/>
    </source>
</evidence>
<name>A0A4E0RSK1_9GAMM</name>
<evidence type="ECO:0000256" key="5">
    <source>
        <dbReference type="ARBA" id="ARBA00047422"/>
    </source>
</evidence>
<dbReference type="PROSITE" id="PS00094">
    <property type="entry name" value="C5_MTASE_1"/>
    <property type="match status" value="1"/>
</dbReference>
<dbReference type="PRINTS" id="PR00105">
    <property type="entry name" value="C5METTRFRASE"/>
</dbReference>
<evidence type="ECO:0000256" key="3">
    <source>
        <dbReference type="ARBA" id="ARBA00022691"/>
    </source>
</evidence>
<evidence type="ECO:0000256" key="7">
    <source>
        <dbReference type="RuleBase" id="RU000416"/>
    </source>
</evidence>
<gene>
    <name evidence="9" type="ORF">PN36_14060</name>
</gene>
<organism evidence="9 10">
    <name type="scientific">Candidatus Thiomargarita nelsonii</name>
    <dbReference type="NCBI Taxonomy" id="1003181"/>
    <lineage>
        <taxon>Bacteria</taxon>
        <taxon>Pseudomonadati</taxon>
        <taxon>Pseudomonadota</taxon>
        <taxon>Gammaproteobacteria</taxon>
        <taxon>Thiotrichales</taxon>
        <taxon>Thiotrichaceae</taxon>
        <taxon>Thiomargarita</taxon>
    </lineage>
</organism>
<dbReference type="Gene3D" id="3.40.50.150">
    <property type="entry name" value="Vaccinia Virus protein VP39"/>
    <property type="match status" value="1"/>
</dbReference>
<keyword evidence="2 6" id="KW-0808">Transferase</keyword>
<keyword evidence="10" id="KW-1185">Reference proteome</keyword>
<keyword evidence="3 6" id="KW-0949">S-adenosyl-L-methionine</keyword>
<evidence type="ECO:0000256" key="4">
    <source>
        <dbReference type="ARBA" id="ARBA00022747"/>
    </source>
</evidence>
<evidence type="ECO:0000313" key="9">
    <source>
        <dbReference type="EMBL" id="TGO03034.1"/>
    </source>
</evidence>
<evidence type="ECO:0000256" key="1">
    <source>
        <dbReference type="ARBA" id="ARBA00022603"/>
    </source>
</evidence>
<accession>A0A4E0RSK1</accession>
<dbReference type="Pfam" id="PF00145">
    <property type="entry name" value="DNA_methylase"/>
    <property type="match status" value="1"/>
</dbReference>
<dbReference type="InterPro" id="IPR050750">
    <property type="entry name" value="C5-MTase"/>
</dbReference>
<evidence type="ECO:0000313" key="10">
    <source>
        <dbReference type="Proteomes" id="UP000030428"/>
    </source>
</evidence>
<dbReference type="GO" id="GO:0003886">
    <property type="term" value="F:DNA (cytosine-5-)-methyltransferase activity"/>
    <property type="evidence" value="ECO:0007669"/>
    <property type="project" value="UniProtKB-EC"/>
</dbReference>
<evidence type="ECO:0000256" key="8">
    <source>
        <dbReference type="RuleBase" id="RU000417"/>
    </source>
</evidence>
<comment type="similarity">
    <text evidence="6 7">Belongs to the class I-like SAM-binding methyltransferase superfamily. C5-methyltransferase family.</text>
</comment>
<dbReference type="GO" id="GO:0009307">
    <property type="term" value="P:DNA restriction-modification system"/>
    <property type="evidence" value="ECO:0007669"/>
    <property type="project" value="UniProtKB-KW"/>
</dbReference>
<reference evidence="9 10" key="1">
    <citation type="journal article" date="2016" name="Front. Microbiol.">
        <title>Single-Cell (Meta-)Genomics of a Dimorphic Candidatus Thiomargarita nelsonii Reveals Genomic Plasticity.</title>
        <authorList>
            <person name="Flood B.E."/>
            <person name="Fliss P."/>
            <person name="Jones D.S."/>
            <person name="Dick G.J."/>
            <person name="Jain S."/>
            <person name="Kaster A.K."/>
            <person name="Winkel M."/>
            <person name="Mussmann M."/>
            <person name="Bailey J."/>
        </authorList>
    </citation>
    <scope>NUCLEOTIDE SEQUENCE [LARGE SCALE GENOMIC DNA]</scope>
    <source>
        <strain evidence="9">Hydrate Ridge</strain>
    </source>
</reference>
<dbReference type="PANTHER" id="PTHR46098:SF1">
    <property type="entry name" value="TRNA (CYTOSINE(38)-C(5))-METHYLTRANSFERASE"/>
    <property type="match status" value="1"/>
</dbReference>
<dbReference type="NCBIfam" id="TIGR00675">
    <property type="entry name" value="dcm"/>
    <property type="match status" value="1"/>
</dbReference>
<dbReference type="EMBL" id="JSZA02000047">
    <property type="protein sequence ID" value="TGO03034.1"/>
    <property type="molecule type" value="Genomic_DNA"/>
</dbReference>
<comment type="caution">
    <text evidence="9">The sequence shown here is derived from an EMBL/GenBank/DDBJ whole genome shotgun (WGS) entry which is preliminary data.</text>
</comment>
<dbReference type="Proteomes" id="UP000030428">
    <property type="component" value="Unassembled WGS sequence"/>
</dbReference>
<dbReference type="PROSITE" id="PS51679">
    <property type="entry name" value="SAM_MT_C5"/>
    <property type="match status" value="1"/>
</dbReference>
<keyword evidence="4" id="KW-0680">Restriction system</keyword>
<keyword evidence="1 6" id="KW-0489">Methyltransferase</keyword>
<dbReference type="InterPro" id="IPR029063">
    <property type="entry name" value="SAM-dependent_MTases_sf"/>
</dbReference>
<sequence>MKAIELFAGIGGFRIACDELNIETVWANDIDHKASKVYQKQFGTDVFVEGDVADYLNKIPDHDLLTGGFPCQPFSSAGKKLGIEDARGTLFEKITKILENKKPKFFVLENVKRLISMDKGKHFATILDELSKLGYLVEWRLLNAVNFGLPQNRERIIIVGHLDHILKSYLCPDIGELTTKQLSIISNFEHWKKIKEHGAKFNTWGLAFNGKFCHAKIDFFSEKENSKKLKSVLEKNPDKKFFFNEDSLERIKNSEEVNRYFNGVEILYNQKGGARMGYSIFGTSGVAPTLTCTTSRHYERYKIADDFRRLTNIEYARIQGFPDNHCQAASTYDQYPLYGNAVRYIFSNKCCHSLTCPEGEVSLKDLKNSKKALDNNQN</sequence>